<dbReference type="EMBL" id="MN175499">
    <property type="protein sequence ID" value="QID06087.1"/>
    <property type="molecule type" value="Genomic_DNA"/>
</dbReference>
<name>A0A6G6ABZ7_9VIRU</name>
<feature type="domain" description="DUF7831" evidence="1">
    <location>
        <begin position="11"/>
        <end position="126"/>
    </location>
</feature>
<proteinExistence type="predicted"/>
<dbReference type="Pfam" id="PF25176">
    <property type="entry name" value="DUF7831"/>
    <property type="match status" value="1"/>
</dbReference>
<sequence length="134" mass="15428">MNNHKKSKILIFNGFWTEKDVLNFPRGLFVYGDNDAQFGKGGQAIIRDLSNTIGLSTKKYPTHDKNSYYTDKEYEQNIVKINKGIQNIITKSKKYDYVVLPRDGFGTGLSKLPEKAPKTFKYLCEQIEILKQNL</sequence>
<reference evidence="2" key="1">
    <citation type="submission" date="2019-07" db="EMBL/GenBank/DDBJ databases">
        <title>The discovery of a new lineage B mimivirus raises questions about particles surface fibrils.</title>
        <authorList>
            <person name="Silva L.K.S."/>
            <person name="Rodrigues R.A.L."/>
            <person name="Andrade A.C.S.P."/>
            <person name="Hikida H."/>
            <person name="Andreani J."/>
            <person name="Levasseur A."/>
            <person name="La Scola B."/>
            <person name="Abrahao J.S."/>
        </authorList>
    </citation>
    <scope>NUCLEOTIDE SEQUENCE</scope>
    <source>
        <strain evidence="2">B60</strain>
    </source>
</reference>
<accession>A0A6G6ABZ7</accession>
<evidence type="ECO:0000259" key="1">
    <source>
        <dbReference type="Pfam" id="PF25176"/>
    </source>
</evidence>
<organism evidence="2">
    <name type="scientific">Borely moumouvirus</name>
    <dbReference type="NCBI Taxonomy" id="2712067"/>
    <lineage>
        <taxon>Viruses</taxon>
        <taxon>Varidnaviria</taxon>
        <taxon>Bamfordvirae</taxon>
        <taxon>Nucleocytoviricota</taxon>
        <taxon>Megaviricetes</taxon>
        <taxon>Imitervirales</taxon>
        <taxon>Mimiviridae</taxon>
        <taxon>Megamimivirinae</taxon>
        <taxon>Moumouvirus</taxon>
    </lineage>
</organism>
<dbReference type="InterPro" id="IPR057153">
    <property type="entry name" value="DUF7831"/>
</dbReference>
<evidence type="ECO:0000313" key="2">
    <source>
        <dbReference type="EMBL" id="QID06087.1"/>
    </source>
</evidence>
<protein>
    <recommendedName>
        <fullName evidence="1">DUF7831 domain-containing protein</fullName>
    </recommendedName>
</protein>